<reference evidence="4" key="1">
    <citation type="journal article" date="2019" name="Int. J. Syst. Evol. Microbiol.">
        <title>The Global Catalogue of Microorganisms (GCM) 10K type strain sequencing project: providing services to taxonomists for standard genome sequencing and annotation.</title>
        <authorList>
            <consortium name="The Broad Institute Genomics Platform"/>
            <consortium name="The Broad Institute Genome Sequencing Center for Infectious Disease"/>
            <person name="Wu L."/>
            <person name="Ma J."/>
        </authorList>
    </citation>
    <scope>NUCLEOTIDE SEQUENCE [LARGE SCALE GENOMIC DNA]</scope>
    <source>
        <strain evidence="4">VKM B-3226</strain>
    </source>
</reference>
<keyword evidence="3" id="KW-0378">Hydrolase</keyword>
<feature type="signal peptide" evidence="1">
    <location>
        <begin position="1"/>
        <end position="30"/>
    </location>
</feature>
<name>A0ABV7RWX3_9RHOB</name>
<organism evidence="3 4">
    <name type="scientific">Paracoccus simplex</name>
    <dbReference type="NCBI Taxonomy" id="2086346"/>
    <lineage>
        <taxon>Bacteria</taxon>
        <taxon>Pseudomonadati</taxon>
        <taxon>Pseudomonadota</taxon>
        <taxon>Alphaproteobacteria</taxon>
        <taxon>Rhodobacterales</taxon>
        <taxon>Paracoccaceae</taxon>
        <taxon>Paracoccus</taxon>
    </lineage>
</organism>
<accession>A0ABV7RWX3</accession>
<feature type="domain" description="Asl1-like glycosyl hydrolase catalytic" evidence="2">
    <location>
        <begin position="51"/>
        <end position="267"/>
    </location>
</feature>
<gene>
    <name evidence="3" type="ORF">ACFOMP_07915</name>
</gene>
<keyword evidence="4" id="KW-1185">Reference proteome</keyword>
<evidence type="ECO:0000313" key="3">
    <source>
        <dbReference type="EMBL" id="MFC3569373.1"/>
    </source>
</evidence>
<dbReference type="EMBL" id="JBHRXE010000018">
    <property type="protein sequence ID" value="MFC3569373.1"/>
    <property type="molecule type" value="Genomic_DNA"/>
</dbReference>
<dbReference type="Gene3D" id="3.20.20.80">
    <property type="entry name" value="Glycosidases"/>
    <property type="match status" value="1"/>
</dbReference>
<dbReference type="Pfam" id="PF11790">
    <property type="entry name" value="Glyco_hydro_cc"/>
    <property type="match status" value="1"/>
</dbReference>
<dbReference type="InterPro" id="IPR006311">
    <property type="entry name" value="TAT_signal"/>
</dbReference>
<dbReference type="InterPro" id="IPR017853">
    <property type="entry name" value="GH"/>
</dbReference>
<proteinExistence type="predicted"/>
<dbReference type="InterPro" id="IPR024655">
    <property type="entry name" value="Asl1_glyco_hydro_catalytic"/>
</dbReference>
<dbReference type="PANTHER" id="PTHR34154">
    <property type="entry name" value="ALKALI-SENSITIVE LINKAGE PROTEIN 1"/>
    <property type="match status" value="1"/>
</dbReference>
<keyword evidence="1" id="KW-0732">Signal</keyword>
<evidence type="ECO:0000256" key="1">
    <source>
        <dbReference type="SAM" id="SignalP"/>
    </source>
</evidence>
<evidence type="ECO:0000313" key="4">
    <source>
        <dbReference type="Proteomes" id="UP001595596"/>
    </source>
</evidence>
<dbReference type="RefSeq" id="WP_289895781.1">
    <property type="nucleotide sequence ID" value="NZ_JBHRXE010000018.1"/>
</dbReference>
<dbReference type="PANTHER" id="PTHR34154:SF3">
    <property type="entry name" value="ALKALI-SENSITIVE LINKAGE PROTEIN 1"/>
    <property type="match status" value="1"/>
</dbReference>
<dbReference type="SUPFAM" id="SSF51445">
    <property type="entry name" value="(Trans)glycosidases"/>
    <property type="match status" value="1"/>
</dbReference>
<dbReference type="GO" id="GO:0016787">
    <property type="term" value="F:hydrolase activity"/>
    <property type="evidence" value="ECO:0007669"/>
    <property type="project" value="UniProtKB-KW"/>
</dbReference>
<sequence length="270" mass="30750">MQHRFPLSRRALLKIGAAAALSLAAAPAGAAFRPAGKKGFCGPAHAWRPDLGCDWYYNWSLSPHPDIDIPFAPMVWGWNPKRTPQRLRLLDRRAPILFGFNEPDGRNQANLSVPEALDAWPKFQDRADEIVSPSCVNSRGRWMTNFMLQAERRRLKIDSIGFHSYSAPNLEQVVERLEDTWRLYGRPIWVTEIGVADWRSAQGRKRNRYGVEESLRFMTDILAYMDRTPWIRGYCWFSGGTFGDGRSLSTSAFFDGSGRPSPVFRLYAGH</sequence>
<comment type="caution">
    <text evidence="3">The sequence shown here is derived from an EMBL/GenBank/DDBJ whole genome shotgun (WGS) entry which is preliminary data.</text>
</comment>
<evidence type="ECO:0000259" key="2">
    <source>
        <dbReference type="Pfam" id="PF11790"/>
    </source>
</evidence>
<dbReference type="Proteomes" id="UP001595596">
    <property type="component" value="Unassembled WGS sequence"/>
</dbReference>
<dbReference type="PROSITE" id="PS51318">
    <property type="entry name" value="TAT"/>
    <property type="match status" value="1"/>
</dbReference>
<protein>
    <submittedName>
        <fullName evidence="3">Glycosyl hydrolase</fullName>
    </submittedName>
</protein>
<feature type="chain" id="PRO_5045455735" evidence="1">
    <location>
        <begin position="31"/>
        <end position="270"/>
    </location>
</feature>
<dbReference type="InterPro" id="IPR053183">
    <property type="entry name" value="ASL1"/>
</dbReference>